<dbReference type="EMBL" id="DS985247">
    <property type="protein sequence ID" value="EDV23153.1"/>
    <property type="molecule type" value="Genomic_DNA"/>
</dbReference>
<comment type="subcellular location">
    <subcellularLocation>
        <location evidence="1">Secreted</location>
    </subcellularLocation>
</comment>
<dbReference type="KEGG" id="tad:TRIADDRAFT_58150"/>
<evidence type="ECO:0000256" key="11">
    <source>
        <dbReference type="SAM" id="Phobius"/>
    </source>
</evidence>
<dbReference type="GeneID" id="6755276"/>
<dbReference type="PANTHER" id="PTHR11802:SF3">
    <property type="entry name" value="RETINOID-INDUCIBLE SERINE CARBOXYPEPTIDASE"/>
    <property type="match status" value="1"/>
</dbReference>
<dbReference type="OrthoDB" id="443318at2759"/>
<dbReference type="PhylomeDB" id="B3S106"/>
<evidence type="ECO:0000256" key="4">
    <source>
        <dbReference type="ARBA" id="ARBA00022645"/>
    </source>
</evidence>
<evidence type="ECO:0000256" key="7">
    <source>
        <dbReference type="ARBA" id="ARBA00022801"/>
    </source>
</evidence>
<dbReference type="eggNOG" id="KOG1283">
    <property type="taxonomic scope" value="Eukaryota"/>
</dbReference>
<dbReference type="GO" id="GO:0005576">
    <property type="term" value="C:extracellular region"/>
    <property type="evidence" value="ECO:0007669"/>
    <property type="project" value="UniProtKB-SubCell"/>
</dbReference>
<comment type="function">
    <text evidence="9">May be involved in vascular wall and kidney homeostasis.</text>
</comment>
<proteinExistence type="inferred from homology"/>
<keyword evidence="5 10" id="KW-0645">Protease</keyword>
<dbReference type="GO" id="GO:0006508">
    <property type="term" value="P:proteolysis"/>
    <property type="evidence" value="ECO:0007669"/>
    <property type="project" value="UniProtKB-KW"/>
</dbReference>
<evidence type="ECO:0000313" key="12">
    <source>
        <dbReference type="EMBL" id="EDV23153.1"/>
    </source>
</evidence>
<keyword evidence="11" id="KW-1133">Transmembrane helix</keyword>
<dbReference type="Pfam" id="PF00450">
    <property type="entry name" value="Peptidase_S10"/>
    <property type="match status" value="1"/>
</dbReference>
<evidence type="ECO:0000256" key="10">
    <source>
        <dbReference type="RuleBase" id="RU361156"/>
    </source>
</evidence>
<accession>B3S106</accession>
<keyword evidence="13" id="KW-1185">Reference proteome</keyword>
<keyword evidence="3" id="KW-0964">Secreted</keyword>
<protein>
    <recommendedName>
        <fullName evidence="10">Carboxypeptidase</fullName>
        <ecNumber evidence="10">3.4.16.-</ecNumber>
    </recommendedName>
</protein>
<sequence length="488" mass="54886">MEDELLDETQHGGKVALEFVQKKRFSSKIYAAIVVFVIAVILIAVLITLFATGIIGGNKAQTPTNVTNVTINGVPGERWDYVTVRPGAHMFYMFYGSTKTTPSRDQLPLILWLQGGPGGSSTGFGNFAEIGPLDINLKPRKSTWLSRANLLFIDNPVGTGWSYVDNSSLYTTDVDQIASDLVVAIKVIFNQIPKMRKVPFYIFAESYGGKMTVAFAIQLKKAIASNSIQCNFHGVALGDSWISPYDYVNTWGPYLFALSLLDKKEEKSVQYYSSSIAQAMKNQQYQNATNLWRSAERYIELVTGNVNFYNVLSHRYRFSSKKREQSEQEKLEAYYHSRVRRSSGRTLSSVMNSDVRKMLGSIIPSNVVWGGQANQVFAYQEIDFMKPVIDRVDELLNMNVTVAVYNGQLDVICDTLGTEAWMAKLKWKNLQNFQSAKKHIMKLSNKSVAGFYKKFNNLSLFWILKAGHMVPIDAPDAALQMVDTILTF</sequence>
<keyword evidence="11" id="KW-0472">Membrane</keyword>
<dbReference type="MEROPS" id="S10.013"/>
<organism evidence="12 13">
    <name type="scientific">Trichoplax adhaerens</name>
    <name type="common">Trichoplax reptans</name>
    <dbReference type="NCBI Taxonomy" id="10228"/>
    <lineage>
        <taxon>Eukaryota</taxon>
        <taxon>Metazoa</taxon>
        <taxon>Placozoa</taxon>
        <taxon>Uniplacotomia</taxon>
        <taxon>Trichoplacea</taxon>
        <taxon>Trichoplacidae</taxon>
        <taxon>Trichoplax</taxon>
    </lineage>
</organism>
<evidence type="ECO:0000313" key="13">
    <source>
        <dbReference type="Proteomes" id="UP000009022"/>
    </source>
</evidence>
<evidence type="ECO:0000256" key="9">
    <source>
        <dbReference type="ARBA" id="ARBA00055847"/>
    </source>
</evidence>
<dbReference type="RefSeq" id="XP_002114063.1">
    <property type="nucleotide sequence ID" value="XM_002114027.1"/>
</dbReference>
<evidence type="ECO:0000256" key="6">
    <source>
        <dbReference type="ARBA" id="ARBA00022729"/>
    </source>
</evidence>
<dbReference type="HOGENOM" id="CLU_008523_1_0_1"/>
<name>B3S106_TRIAD</name>
<dbReference type="InterPro" id="IPR001563">
    <property type="entry name" value="Peptidase_S10"/>
</dbReference>
<dbReference type="SUPFAM" id="SSF53474">
    <property type="entry name" value="alpha/beta-Hydrolases"/>
    <property type="match status" value="1"/>
</dbReference>
<dbReference type="Gene3D" id="3.40.50.1820">
    <property type="entry name" value="alpha/beta hydrolase"/>
    <property type="match status" value="1"/>
</dbReference>
<dbReference type="GO" id="GO:0004185">
    <property type="term" value="F:serine-type carboxypeptidase activity"/>
    <property type="evidence" value="ECO:0000318"/>
    <property type="project" value="GO_Central"/>
</dbReference>
<keyword evidence="7 10" id="KW-0378">Hydrolase</keyword>
<dbReference type="PROSITE" id="PS00131">
    <property type="entry name" value="CARBOXYPEPT_SER_SER"/>
    <property type="match status" value="1"/>
</dbReference>
<gene>
    <name evidence="12" type="ORF">TRIADDRAFT_58150</name>
</gene>
<dbReference type="FunFam" id="3.40.50.1820:FF:000075">
    <property type="entry name" value="Carboxypeptidase"/>
    <property type="match status" value="1"/>
</dbReference>
<dbReference type="InterPro" id="IPR029058">
    <property type="entry name" value="AB_hydrolase_fold"/>
</dbReference>
<dbReference type="PRINTS" id="PR00724">
    <property type="entry name" value="CRBOXYPTASEC"/>
</dbReference>
<evidence type="ECO:0000256" key="3">
    <source>
        <dbReference type="ARBA" id="ARBA00022525"/>
    </source>
</evidence>
<reference evidence="12 13" key="1">
    <citation type="journal article" date="2008" name="Nature">
        <title>The Trichoplax genome and the nature of placozoans.</title>
        <authorList>
            <person name="Srivastava M."/>
            <person name="Begovic E."/>
            <person name="Chapman J."/>
            <person name="Putnam N.H."/>
            <person name="Hellsten U."/>
            <person name="Kawashima T."/>
            <person name="Kuo A."/>
            <person name="Mitros T."/>
            <person name="Salamov A."/>
            <person name="Carpenter M.L."/>
            <person name="Signorovitch A.Y."/>
            <person name="Moreno M.A."/>
            <person name="Kamm K."/>
            <person name="Grimwood J."/>
            <person name="Schmutz J."/>
            <person name="Shapiro H."/>
            <person name="Grigoriev I.V."/>
            <person name="Buss L.W."/>
            <person name="Schierwater B."/>
            <person name="Dellaporta S.L."/>
            <person name="Rokhsar D.S."/>
        </authorList>
    </citation>
    <scope>NUCLEOTIDE SEQUENCE [LARGE SCALE GENOMIC DNA]</scope>
    <source>
        <strain evidence="12 13">Grell-BS-1999</strain>
    </source>
</reference>
<evidence type="ECO:0000256" key="2">
    <source>
        <dbReference type="ARBA" id="ARBA00009431"/>
    </source>
</evidence>
<keyword evidence="8" id="KW-0325">Glycoprotein</keyword>
<feature type="transmembrane region" description="Helical" evidence="11">
    <location>
        <begin position="29"/>
        <end position="55"/>
    </location>
</feature>
<dbReference type="PANTHER" id="PTHR11802">
    <property type="entry name" value="SERINE PROTEASE FAMILY S10 SERINE CARBOXYPEPTIDASE"/>
    <property type="match status" value="1"/>
</dbReference>
<keyword evidence="11" id="KW-0812">Transmembrane</keyword>
<evidence type="ECO:0000256" key="8">
    <source>
        <dbReference type="ARBA" id="ARBA00023180"/>
    </source>
</evidence>
<dbReference type="AlphaFoldDB" id="B3S106"/>
<keyword evidence="4 10" id="KW-0121">Carboxypeptidase</keyword>
<evidence type="ECO:0000256" key="5">
    <source>
        <dbReference type="ARBA" id="ARBA00022670"/>
    </source>
</evidence>
<dbReference type="InParanoid" id="B3S106"/>
<dbReference type="InterPro" id="IPR018202">
    <property type="entry name" value="Ser_caboxypep_ser_AS"/>
</dbReference>
<dbReference type="Proteomes" id="UP000009022">
    <property type="component" value="Unassembled WGS sequence"/>
</dbReference>
<evidence type="ECO:0000256" key="1">
    <source>
        <dbReference type="ARBA" id="ARBA00004613"/>
    </source>
</evidence>
<dbReference type="OMA" id="TEHGPCH"/>
<dbReference type="CTD" id="6755276"/>
<dbReference type="EC" id="3.4.16.-" evidence="10"/>
<keyword evidence="6" id="KW-0732">Signal</keyword>
<comment type="similarity">
    <text evidence="2 10">Belongs to the peptidase S10 family.</text>
</comment>